<name>A0AAV0JT85_9ROSI</name>
<evidence type="ECO:0000313" key="2">
    <source>
        <dbReference type="Proteomes" id="UP001154282"/>
    </source>
</evidence>
<sequence>MHKEGRARNLVTEMKTLPVGFSDTPSFHLADHSESFLPFPDCLCIIFPTVLSKCSPVRTLLVPNIPRLHEVENGQQDVAWVLIQGFDHERELFEAPFAGSIALGKDWDVDFGFVNSLDEGRSNLLALSELFVIVEGANLGMGQEVVERIGKSCSHVGASEAQENLVISSWKRSPRRRIGGRGG</sequence>
<accession>A0AAV0JT85</accession>
<keyword evidence="2" id="KW-1185">Reference proteome</keyword>
<reference evidence="1" key="1">
    <citation type="submission" date="2022-08" db="EMBL/GenBank/DDBJ databases">
        <authorList>
            <person name="Gutierrez-Valencia J."/>
        </authorList>
    </citation>
    <scope>NUCLEOTIDE SEQUENCE</scope>
</reference>
<evidence type="ECO:0000313" key="1">
    <source>
        <dbReference type="EMBL" id="CAI0411884.1"/>
    </source>
</evidence>
<proteinExistence type="predicted"/>
<gene>
    <name evidence="1" type="ORF">LITE_LOCUS15333</name>
</gene>
<comment type="caution">
    <text evidence="1">The sequence shown here is derived from an EMBL/GenBank/DDBJ whole genome shotgun (WGS) entry which is preliminary data.</text>
</comment>
<dbReference type="EMBL" id="CAMGYJ010000005">
    <property type="protein sequence ID" value="CAI0411884.1"/>
    <property type="molecule type" value="Genomic_DNA"/>
</dbReference>
<dbReference type="Proteomes" id="UP001154282">
    <property type="component" value="Unassembled WGS sequence"/>
</dbReference>
<protein>
    <submittedName>
        <fullName evidence="1">Uncharacterized protein</fullName>
    </submittedName>
</protein>
<dbReference type="AlphaFoldDB" id="A0AAV0JT85"/>
<organism evidence="1 2">
    <name type="scientific">Linum tenue</name>
    <dbReference type="NCBI Taxonomy" id="586396"/>
    <lineage>
        <taxon>Eukaryota</taxon>
        <taxon>Viridiplantae</taxon>
        <taxon>Streptophyta</taxon>
        <taxon>Embryophyta</taxon>
        <taxon>Tracheophyta</taxon>
        <taxon>Spermatophyta</taxon>
        <taxon>Magnoliopsida</taxon>
        <taxon>eudicotyledons</taxon>
        <taxon>Gunneridae</taxon>
        <taxon>Pentapetalae</taxon>
        <taxon>rosids</taxon>
        <taxon>fabids</taxon>
        <taxon>Malpighiales</taxon>
        <taxon>Linaceae</taxon>
        <taxon>Linum</taxon>
    </lineage>
</organism>